<dbReference type="SMART" id="SM00507">
    <property type="entry name" value="HNHc"/>
    <property type="match status" value="1"/>
</dbReference>
<dbReference type="Proteomes" id="UP000219435">
    <property type="component" value="Unassembled WGS sequence"/>
</dbReference>
<accession>A0A285V5Q1</accession>
<sequence>MQTLAGTSVVEGVVVDWVGARPEAHLDVPAEWLDDEQVAAELGRIERDRARQTAREAQLILRLAELRPDTDDPAPGTPGARRRSWRKTAPEFAGVSEFFVDEVAHALNLGRGTAAFRARRAFTWRDNLPATFAALRRGAVDERRAGVLADALQGAAPELARAVEMTLLPEAGELSLARLRDRALELLAELDASAVEERRAEAQCAADVRVHPTADGMAALTADMSAEEAAACHAVIDQLAAMAKADGDERPIGQIRSAIHSMLILRPADSGLGGVSVQLTVTAALDGLDGAGDRGGEVAGFAITAAHLRELLRRVEAIGLTAPAGGSLTFALTDQRGQLLATVSGAELGRLAAKGCAQHPDAACGCAVLGMPADTDSYEPRAAQQRFVTTRDRRCRMPNCGQRVGWADLDHVVAHADGGRTSCSNLCCACRSHHRLKTFARGWRFRMDPDGTLHVTSPSGITRTTRPPGLRPPEPPPSPPDPADDPPPF</sequence>
<dbReference type="Pfam" id="PF02720">
    <property type="entry name" value="DUF222"/>
    <property type="match status" value="1"/>
</dbReference>
<dbReference type="InterPro" id="IPR003870">
    <property type="entry name" value="DUF222"/>
</dbReference>
<feature type="compositionally biased region" description="Pro residues" evidence="1">
    <location>
        <begin position="469"/>
        <end position="489"/>
    </location>
</feature>
<gene>
    <name evidence="3" type="ORF">SAMN05660748_2054</name>
</gene>
<dbReference type="Gene3D" id="1.10.30.50">
    <property type="match status" value="1"/>
</dbReference>
<reference evidence="4" key="1">
    <citation type="submission" date="2017-08" db="EMBL/GenBank/DDBJ databases">
        <authorList>
            <person name="Varghese N."/>
            <person name="Submissions S."/>
        </authorList>
    </citation>
    <scope>NUCLEOTIDE SEQUENCE [LARGE SCALE GENOMIC DNA]</scope>
    <source>
        <strain evidence="4">DSM 4725</strain>
    </source>
</reference>
<dbReference type="AlphaFoldDB" id="A0A285V5Q1"/>
<feature type="region of interest" description="Disordered" evidence="1">
    <location>
        <begin position="66"/>
        <end position="86"/>
    </location>
</feature>
<protein>
    <recommendedName>
        <fullName evidence="2">HNH nuclease domain-containing protein</fullName>
    </recommendedName>
</protein>
<organism evidence="3 4">
    <name type="scientific">Blastococcus aggregatus</name>
    <dbReference type="NCBI Taxonomy" id="38502"/>
    <lineage>
        <taxon>Bacteria</taxon>
        <taxon>Bacillati</taxon>
        <taxon>Actinomycetota</taxon>
        <taxon>Actinomycetes</taxon>
        <taxon>Geodermatophilales</taxon>
        <taxon>Geodermatophilaceae</taxon>
        <taxon>Blastococcus</taxon>
    </lineage>
</organism>
<dbReference type="RefSeq" id="WP_097194941.1">
    <property type="nucleotide sequence ID" value="NZ_OBQI01000003.1"/>
</dbReference>
<evidence type="ECO:0000313" key="3">
    <source>
        <dbReference type="EMBL" id="SOC49333.1"/>
    </source>
</evidence>
<proteinExistence type="predicted"/>
<feature type="region of interest" description="Disordered" evidence="1">
    <location>
        <begin position="449"/>
        <end position="489"/>
    </location>
</feature>
<dbReference type="CDD" id="cd00085">
    <property type="entry name" value="HNHc"/>
    <property type="match status" value="1"/>
</dbReference>
<evidence type="ECO:0000259" key="2">
    <source>
        <dbReference type="SMART" id="SM00507"/>
    </source>
</evidence>
<feature type="domain" description="HNH nuclease" evidence="2">
    <location>
        <begin position="383"/>
        <end position="435"/>
    </location>
</feature>
<evidence type="ECO:0000256" key="1">
    <source>
        <dbReference type="SAM" id="MobiDB-lite"/>
    </source>
</evidence>
<evidence type="ECO:0000313" key="4">
    <source>
        <dbReference type="Proteomes" id="UP000219435"/>
    </source>
</evidence>
<feature type="compositionally biased region" description="Polar residues" evidence="1">
    <location>
        <begin position="454"/>
        <end position="465"/>
    </location>
</feature>
<dbReference type="InterPro" id="IPR003615">
    <property type="entry name" value="HNH_nuc"/>
</dbReference>
<keyword evidence="4" id="KW-1185">Reference proteome</keyword>
<dbReference type="OrthoDB" id="5241234at2"/>
<dbReference type="EMBL" id="OBQI01000003">
    <property type="protein sequence ID" value="SOC49333.1"/>
    <property type="molecule type" value="Genomic_DNA"/>
</dbReference>
<name>A0A285V5Q1_9ACTN</name>